<dbReference type="PROSITE" id="PS00133">
    <property type="entry name" value="CARBOXYPEPT_ZN_2"/>
    <property type="match status" value="1"/>
</dbReference>
<proteinExistence type="inferred from homology"/>
<dbReference type="PRINTS" id="PR00765">
    <property type="entry name" value="CRBOXYPTASEA"/>
</dbReference>
<reference evidence="11 12" key="1">
    <citation type="submission" date="2022-06" db="EMBL/GenBank/DDBJ databases">
        <title>Sequencing the genomes of 1000 actinobacteria strains.</title>
        <authorList>
            <person name="Klenk H.-P."/>
        </authorList>
    </citation>
    <scope>NUCLEOTIDE SEQUENCE [LARGE SCALE GENOMIC DNA]</scope>
    <source>
        <strain evidence="11 12">DSM 41656</strain>
    </source>
</reference>
<evidence type="ECO:0000313" key="11">
    <source>
        <dbReference type="EMBL" id="MCP2308343.1"/>
    </source>
</evidence>
<evidence type="ECO:0000256" key="9">
    <source>
        <dbReference type="SAM" id="SignalP"/>
    </source>
</evidence>
<dbReference type="PROSITE" id="PS52035">
    <property type="entry name" value="PEPTIDASE_M14"/>
    <property type="match status" value="1"/>
</dbReference>
<protein>
    <recommendedName>
        <fullName evidence="10">Peptidase M14 domain-containing protein</fullName>
    </recommendedName>
</protein>
<dbReference type="InterPro" id="IPR057247">
    <property type="entry name" value="CARBOXYPEPT_ZN_2"/>
</dbReference>
<keyword evidence="7" id="KW-0482">Metalloprotease</keyword>
<evidence type="ECO:0000256" key="4">
    <source>
        <dbReference type="ARBA" id="ARBA00022723"/>
    </source>
</evidence>
<evidence type="ECO:0000256" key="3">
    <source>
        <dbReference type="ARBA" id="ARBA00022670"/>
    </source>
</evidence>
<organism evidence="11 12">
    <name type="scientific">Kitasatospora paracochleata</name>
    <dbReference type="NCBI Taxonomy" id="58354"/>
    <lineage>
        <taxon>Bacteria</taxon>
        <taxon>Bacillati</taxon>
        <taxon>Actinomycetota</taxon>
        <taxon>Actinomycetes</taxon>
        <taxon>Kitasatosporales</taxon>
        <taxon>Streptomycetaceae</taxon>
        <taxon>Kitasatospora</taxon>
    </lineage>
</organism>
<dbReference type="CDD" id="cd03859">
    <property type="entry name" value="M14_CPT"/>
    <property type="match status" value="1"/>
</dbReference>
<accession>A0ABT1IT81</accession>
<dbReference type="EMBL" id="JAMZDX010000002">
    <property type="protein sequence ID" value="MCP2308343.1"/>
    <property type="molecule type" value="Genomic_DNA"/>
</dbReference>
<feature type="active site" description="Proton donor/acceptor" evidence="8">
    <location>
        <position position="394"/>
    </location>
</feature>
<dbReference type="Gene3D" id="3.40.630.10">
    <property type="entry name" value="Zn peptidases"/>
    <property type="match status" value="1"/>
</dbReference>
<keyword evidence="4" id="KW-0479">Metal-binding</keyword>
<feature type="domain" description="Peptidase M14" evidence="10">
    <location>
        <begin position="125"/>
        <end position="430"/>
    </location>
</feature>
<evidence type="ECO:0000259" key="10">
    <source>
        <dbReference type="PROSITE" id="PS52035"/>
    </source>
</evidence>
<dbReference type="SMART" id="SM00631">
    <property type="entry name" value="Zn_pept"/>
    <property type="match status" value="1"/>
</dbReference>
<comment type="caution">
    <text evidence="11">The sequence shown here is derived from an EMBL/GenBank/DDBJ whole genome shotgun (WGS) entry which is preliminary data.</text>
</comment>
<dbReference type="InterPro" id="IPR000834">
    <property type="entry name" value="Peptidase_M14"/>
</dbReference>
<dbReference type="PANTHER" id="PTHR11705:SF143">
    <property type="entry name" value="SLL0236 PROTEIN"/>
    <property type="match status" value="1"/>
</dbReference>
<dbReference type="RefSeq" id="WP_253794954.1">
    <property type="nucleotide sequence ID" value="NZ_BAAAUB010000030.1"/>
</dbReference>
<evidence type="ECO:0000256" key="7">
    <source>
        <dbReference type="ARBA" id="ARBA00023049"/>
    </source>
</evidence>
<gene>
    <name evidence="11" type="ORF">FHR36_001467</name>
</gene>
<evidence type="ECO:0000256" key="5">
    <source>
        <dbReference type="ARBA" id="ARBA00022801"/>
    </source>
</evidence>
<dbReference type="InterPro" id="IPR057246">
    <property type="entry name" value="CARBOXYPEPT_ZN_1"/>
</dbReference>
<dbReference type="SUPFAM" id="SSF53187">
    <property type="entry name" value="Zn-dependent exopeptidases"/>
    <property type="match status" value="1"/>
</dbReference>
<evidence type="ECO:0000256" key="6">
    <source>
        <dbReference type="ARBA" id="ARBA00022833"/>
    </source>
</evidence>
<keyword evidence="6" id="KW-0862">Zinc</keyword>
<keyword evidence="9" id="KW-0732">Signal</keyword>
<comment type="cofactor">
    <cofactor evidence="1">
        <name>Zn(2+)</name>
        <dbReference type="ChEBI" id="CHEBI:29105"/>
    </cofactor>
</comment>
<keyword evidence="5" id="KW-0378">Hydrolase</keyword>
<dbReference type="Pfam" id="PF00246">
    <property type="entry name" value="Peptidase_M14"/>
    <property type="match status" value="1"/>
</dbReference>
<dbReference type="PANTHER" id="PTHR11705">
    <property type="entry name" value="PROTEASE FAMILY M14 CARBOXYPEPTIDASE A,B"/>
    <property type="match status" value="1"/>
</dbReference>
<dbReference type="PROSITE" id="PS00132">
    <property type="entry name" value="CARBOXYPEPT_ZN_1"/>
    <property type="match status" value="1"/>
</dbReference>
<dbReference type="Proteomes" id="UP001206483">
    <property type="component" value="Unassembled WGS sequence"/>
</dbReference>
<evidence type="ECO:0000313" key="12">
    <source>
        <dbReference type="Proteomes" id="UP001206483"/>
    </source>
</evidence>
<comment type="similarity">
    <text evidence="2 8">Belongs to the peptidase M14 family.</text>
</comment>
<evidence type="ECO:0000256" key="1">
    <source>
        <dbReference type="ARBA" id="ARBA00001947"/>
    </source>
</evidence>
<name>A0ABT1IT81_9ACTN</name>
<keyword evidence="12" id="KW-1185">Reference proteome</keyword>
<feature type="chain" id="PRO_5046781027" description="Peptidase M14 domain-containing protein" evidence="9">
    <location>
        <begin position="33"/>
        <end position="448"/>
    </location>
</feature>
<dbReference type="InterPro" id="IPR033810">
    <property type="entry name" value="Carboxypeptidase_T"/>
</dbReference>
<evidence type="ECO:0000256" key="8">
    <source>
        <dbReference type="PROSITE-ProRule" id="PRU01379"/>
    </source>
</evidence>
<sequence length="448" mass="48640">MRLPRRGRPALAVAALLSLALASPLTTQSAAAHPAAPAPVAPAAADETVHQYAVDGPSSVADRTAVAATGASIDEVDARSLVVSANAAELLRLRTLGWRLTELPDPEQSPQLSPTPYDFPSKDSAYHNYAEATADINAMVAAHPAIMSKQVIGTSYEGRDILAIKVSDNVATDENEPEVLFTFHQHAREHLTVEMALYLLHEFGDKYATDPRIANIVNSREIWIVPDLNPDGGEYDIATGNYRSWRKDRQPNSGSRYVGTDLNRNWDYKFGCCGGSSGSTSSETYRGSGPESAKETKVVADFVRTRVVGGKQQITAAIDFHTYSELVLWPFGWTTADTAAGMTADEANTFATFGRTMAATNGYTPEQSSDLYITDGSIDDWLWGAHKVFAYTFEMYPTSSSGGGFYPPASVINRETSRDREAVLLLLENADCMYRAIGKQQQYCGIPS</sequence>
<evidence type="ECO:0000256" key="2">
    <source>
        <dbReference type="ARBA" id="ARBA00005988"/>
    </source>
</evidence>
<feature type="signal peptide" evidence="9">
    <location>
        <begin position="1"/>
        <end position="32"/>
    </location>
</feature>
<keyword evidence="3" id="KW-0645">Protease</keyword>